<evidence type="ECO:0000256" key="1">
    <source>
        <dbReference type="SAM" id="Coils"/>
    </source>
</evidence>
<evidence type="ECO:0000313" key="3">
    <source>
        <dbReference type="EMBL" id="JAC53437.1"/>
    </source>
</evidence>
<dbReference type="AlphaFoldDB" id="A0A034WGH5"/>
<dbReference type="OrthoDB" id="7976706at2759"/>
<feature type="chain" id="PRO_5001557875" evidence="2">
    <location>
        <begin position="23"/>
        <end position="133"/>
    </location>
</feature>
<feature type="signal peptide" evidence="2">
    <location>
        <begin position="1"/>
        <end position="22"/>
    </location>
</feature>
<name>A0A034WGH5_BACDO</name>
<sequence length="133" mass="15272">MGKQCVWLEYRLVLLLTGVVWAFEVDQPFAIHVDVRRTLDDSMRIGKSCERKMSAMDSFLENFSKQAKLNFVSIEKVENLEKRLNSCVLKENSLENTLQSLTTRSKETMNELKENALKLRSTAADLATKIERG</sequence>
<proteinExistence type="predicted"/>
<dbReference type="EMBL" id="GAKP01005515">
    <property type="protein sequence ID" value="JAC53437.1"/>
    <property type="molecule type" value="Transcribed_RNA"/>
</dbReference>
<feature type="coiled-coil region" evidence="1">
    <location>
        <begin position="77"/>
        <end position="129"/>
    </location>
</feature>
<protein>
    <submittedName>
        <fullName evidence="3">Uncharacterized protein</fullName>
    </submittedName>
</protein>
<keyword evidence="1" id="KW-0175">Coiled coil</keyword>
<accession>A0A034WGH5</accession>
<evidence type="ECO:0000256" key="2">
    <source>
        <dbReference type="SAM" id="SignalP"/>
    </source>
</evidence>
<organism evidence="3">
    <name type="scientific">Bactrocera dorsalis</name>
    <name type="common">Oriental fruit fly</name>
    <name type="synonym">Dacus dorsalis</name>
    <dbReference type="NCBI Taxonomy" id="27457"/>
    <lineage>
        <taxon>Eukaryota</taxon>
        <taxon>Metazoa</taxon>
        <taxon>Ecdysozoa</taxon>
        <taxon>Arthropoda</taxon>
        <taxon>Hexapoda</taxon>
        <taxon>Insecta</taxon>
        <taxon>Pterygota</taxon>
        <taxon>Neoptera</taxon>
        <taxon>Endopterygota</taxon>
        <taxon>Diptera</taxon>
        <taxon>Brachycera</taxon>
        <taxon>Muscomorpha</taxon>
        <taxon>Tephritoidea</taxon>
        <taxon>Tephritidae</taxon>
        <taxon>Bactrocera</taxon>
        <taxon>Bactrocera</taxon>
    </lineage>
</organism>
<reference evidence="3" key="1">
    <citation type="journal article" date="2014" name="BMC Genomics">
        <title>Characterizing the developmental transcriptome of the oriental fruit fly, Bactrocera dorsalis (Diptera: Tephritidae) through comparative genomic analysis with Drosophila melanogaster utilizing modENCODE datasets.</title>
        <authorList>
            <person name="Geib S.M."/>
            <person name="Calla B."/>
            <person name="Hall B."/>
            <person name="Hou S."/>
            <person name="Manoukis N.C."/>
        </authorList>
    </citation>
    <scope>NUCLEOTIDE SEQUENCE</scope>
    <source>
        <strain evidence="3">Punador</strain>
    </source>
</reference>
<keyword evidence="2" id="KW-0732">Signal</keyword>